<dbReference type="EMBL" id="CP005076">
    <property type="protein sequence ID" value="AGR42351.1"/>
    <property type="molecule type" value="Genomic_DNA"/>
</dbReference>
<dbReference type="PROSITE" id="PS00765">
    <property type="entry name" value="P_GLUCOSE_ISOMERASE_1"/>
    <property type="match status" value="1"/>
</dbReference>
<dbReference type="GO" id="GO:0048029">
    <property type="term" value="F:monosaccharide binding"/>
    <property type="evidence" value="ECO:0007669"/>
    <property type="project" value="TreeGrafter"/>
</dbReference>
<dbReference type="GO" id="GO:0006096">
    <property type="term" value="P:glycolytic process"/>
    <property type="evidence" value="ECO:0007669"/>
    <property type="project" value="UniProtKB-UniRule"/>
</dbReference>
<dbReference type="eggNOG" id="COG0166">
    <property type="taxonomic scope" value="Bacteria"/>
</dbReference>
<dbReference type="GO" id="GO:0005829">
    <property type="term" value="C:cytosol"/>
    <property type="evidence" value="ECO:0007669"/>
    <property type="project" value="TreeGrafter"/>
</dbReference>
<dbReference type="FunCoup" id="S5M0H3">
    <property type="interactions" value="220"/>
</dbReference>
<dbReference type="InterPro" id="IPR035476">
    <property type="entry name" value="SIS_PGI_1"/>
</dbReference>
<evidence type="ECO:0000256" key="3">
    <source>
        <dbReference type="ARBA" id="ARBA00022432"/>
    </source>
</evidence>
<evidence type="ECO:0000256" key="6">
    <source>
        <dbReference type="ARBA" id="ARBA00023235"/>
    </source>
</evidence>
<name>S5M0H3_9MOLU</name>
<dbReference type="GO" id="GO:0004347">
    <property type="term" value="F:glucose-6-phosphate isomerase activity"/>
    <property type="evidence" value="ECO:0007669"/>
    <property type="project" value="UniProtKB-UniRule"/>
</dbReference>
<evidence type="ECO:0000256" key="7">
    <source>
        <dbReference type="ARBA" id="ARBA00029321"/>
    </source>
</evidence>
<comment type="caution">
    <text evidence="8">Lacks conserved residue(s) required for the propagation of feature annotation.</text>
</comment>
<evidence type="ECO:0000256" key="5">
    <source>
        <dbReference type="ARBA" id="ARBA00023152"/>
    </source>
</evidence>
<evidence type="ECO:0000256" key="2">
    <source>
        <dbReference type="ARBA" id="ARBA00006604"/>
    </source>
</evidence>
<comment type="catalytic activity">
    <reaction evidence="7 8 9">
        <text>alpha-D-glucose 6-phosphate = beta-D-fructose 6-phosphate</text>
        <dbReference type="Rhea" id="RHEA:11816"/>
        <dbReference type="ChEBI" id="CHEBI:57634"/>
        <dbReference type="ChEBI" id="CHEBI:58225"/>
        <dbReference type="EC" id="5.3.1.9"/>
    </reaction>
</comment>
<dbReference type="RefSeq" id="WP_020836583.1">
    <property type="nucleotide sequence ID" value="NC_021833.1"/>
</dbReference>
<keyword evidence="3 8" id="KW-0312">Gluconeogenesis</keyword>
<protein>
    <recommendedName>
        <fullName evidence="8">Glucose-6-phosphate isomerase</fullName>
        <shortName evidence="8">GPI</shortName>
        <ecNumber evidence="8">5.3.1.9</ecNumber>
    </recommendedName>
    <alternativeName>
        <fullName evidence="8">Phosphoglucose isomerase</fullName>
        <shortName evidence="8">PGI</shortName>
    </alternativeName>
    <alternativeName>
        <fullName evidence="8">Phosphohexose isomerase</fullName>
        <shortName evidence="8">PHI</shortName>
    </alternativeName>
</protein>
<dbReference type="InterPro" id="IPR035482">
    <property type="entry name" value="SIS_PGI_2"/>
</dbReference>
<dbReference type="PRINTS" id="PR00662">
    <property type="entry name" value="G6PISOMERASE"/>
</dbReference>
<comment type="subcellular location">
    <subcellularLocation>
        <location evidence="8">Cytoplasm</location>
    </subcellularLocation>
</comment>
<dbReference type="UniPathway" id="UPA00138"/>
<dbReference type="InterPro" id="IPR018189">
    <property type="entry name" value="Phosphoglucose_isomerase_CS"/>
</dbReference>
<dbReference type="GO" id="GO:0006094">
    <property type="term" value="P:gluconeogenesis"/>
    <property type="evidence" value="ECO:0007669"/>
    <property type="project" value="UniProtKB-UniRule"/>
</dbReference>
<evidence type="ECO:0000256" key="8">
    <source>
        <dbReference type="HAMAP-Rule" id="MF_00473"/>
    </source>
</evidence>
<sequence length="426" mass="47842">MIKINFKNSKIENEISNFSISKIQDVHNMIENKTGLGNDFLGWVNWPVEFDKDELVKMKKVVENLREKIEVLLVVGIGGSYLGARAADEMIRGLYSKDKVELIYIGNTISSTYTQQIVEYVKDKEFGIVNISKSGTTTEPGIAFRVFEKLLVDLKGKEASRERIVAVTDKSKGALKQLATAEGYETFTIPDDIGGRFSVFTPVGIFPLLVAGVSVDDIFKGAKKAMEDTKDINNDAYKYAVARHILHTEKGYKAETLVGYELQMQTFTEWWKQLYGESEGKEGKGLFPTSCVFSTDLHSLGQFIQEGSKNILFETIIDIKNPNIDLNVPTNSEDLDGLNYLTTKSFHEINKVALEGVIDAHANTGEVPNIVLEFDKMDAEMFGYAAYWFMKSCAMSGYFLEINPFNQPGVEVYKTNMFKLLKKPGF</sequence>
<dbReference type="EC" id="5.3.1.9" evidence="8"/>
<dbReference type="GO" id="GO:0097367">
    <property type="term" value="F:carbohydrate derivative binding"/>
    <property type="evidence" value="ECO:0007669"/>
    <property type="project" value="InterPro"/>
</dbReference>
<comment type="pathway">
    <text evidence="8">Carbohydrate biosynthesis; gluconeogenesis.</text>
</comment>
<dbReference type="InParanoid" id="S5M0H3"/>
<keyword evidence="11" id="KW-1185">Reference proteome</keyword>
<dbReference type="PATRIC" id="fig|1276221.3.peg.649"/>
<dbReference type="SUPFAM" id="SSF53697">
    <property type="entry name" value="SIS domain"/>
    <property type="match status" value="1"/>
</dbReference>
<dbReference type="Pfam" id="PF00342">
    <property type="entry name" value="PGI"/>
    <property type="match status" value="1"/>
</dbReference>
<keyword evidence="5 8" id="KW-0324">Glycolysis</keyword>
<dbReference type="NCBIfam" id="NF010697">
    <property type="entry name" value="PRK14097.1"/>
    <property type="match status" value="1"/>
</dbReference>
<dbReference type="InterPro" id="IPR001672">
    <property type="entry name" value="G6P_Isomerase"/>
</dbReference>
<dbReference type="OrthoDB" id="140919at2"/>
<dbReference type="GO" id="GO:0051156">
    <property type="term" value="P:glucose 6-phosphate metabolic process"/>
    <property type="evidence" value="ECO:0007669"/>
    <property type="project" value="TreeGrafter"/>
</dbReference>
<dbReference type="UniPathway" id="UPA00109">
    <property type="reaction ID" value="UER00181"/>
</dbReference>
<evidence type="ECO:0000256" key="1">
    <source>
        <dbReference type="ARBA" id="ARBA00004926"/>
    </source>
</evidence>
<accession>S5M0H3</accession>
<dbReference type="PANTHER" id="PTHR11469">
    <property type="entry name" value="GLUCOSE-6-PHOSPHATE ISOMERASE"/>
    <property type="match status" value="1"/>
</dbReference>
<dbReference type="PROSITE" id="PS51463">
    <property type="entry name" value="P_GLUCOSE_ISOMERASE_3"/>
    <property type="match status" value="1"/>
</dbReference>
<gene>
    <name evidence="8 10" type="primary">pgi</name>
    <name evidence="10" type="ORF">SDIMI_v3c06470</name>
</gene>
<dbReference type="FunFam" id="3.40.50.10490:FF:000016">
    <property type="entry name" value="Glucose-6-phosphate isomerase"/>
    <property type="match status" value="1"/>
</dbReference>
<dbReference type="HOGENOM" id="CLU_037303_0_1_14"/>
<dbReference type="HAMAP" id="MF_00473">
    <property type="entry name" value="G6P_isomerase"/>
    <property type="match status" value="1"/>
</dbReference>
<keyword evidence="6 8" id="KW-0413">Isomerase</keyword>
<dbReference type="STRING" id="1276221.SDIMI_v3c06470"/>
<comment type="similarity">
    <text evidence="2 8 9">Belongs to the GPI family.</text>
</comment>
<organism evidence="10 11">
    <name type="scientific">Spiroplasma diminutum CUAS-1</name>
    <dbReference type="NCBI Taxonomy" id="1276221"/>
    <lineage>
        <taxon>Bacteria</taxon>
        <taxon>Bacillati</taxon>
        <taxon>Mycoplasmatota</taxon>
        <taxon>Mollicutes</taxon>
        <taxon>Entomoplasmatales</taxon>
        <taxon>Spiroplasmataceae</taxon>
        <taxon>Spiroplasma</taxon>
    </lineage>
</organism>
<evidence type="ECO:0000313" key="10">
    <source>
        <dbReference type="EMBL" id="AGR42351.1"/>
    </source>
</evidence>
<dbReference type="AlphaFoldDB" id="S5M0H3"/>
<dbReference type="CDD" id="cd05015">
    <property type="entry name" value="SIS_PGI_1"/>
    <property type="match status" value="1"/>
</dbReference>
<dbReference type="Proteomes" id="UP000014983">
    <property type="component" value="Chromosome"/>
</dbReference>
<comment type="pathway">
    <text evidence="1 8 9">Carbohydrate degradation; glycolysis; D-glyceraldehyde 3-phosphate and glycerone phosphate from D-glucose: step 2/4.</text>
</comment>
<dbReference type="CDD" id="cd05016">
    <property type="entry name" value="SIS_PGI_2"/>
    <property type="match status" value="1"/>
</dbReference>
<keyword evidence="4 8" id="KW-0963">Cytoplasm</keyword>
<dbReference type="KEGG" id="sdi:SDIMI_v3c06470"/>
<evidence type="ECO:0000256" key="4">
    <source>
        <dbReference type="ARBA" id="ARBA00022490"/>
    </source>
</evidence>
<evidence type="ECO:0000256" key="9">
    <source>
        <dbReference type="RuleBase" id="RU000612"/>
    </source>
</evidence>
<dbReference type="Gene3D" id="3.40.50.10490">
    <property type="entry name" value="Glucose-6-phosphate isomerase like protein, domain 1"/>
    <property type="match status" value="2"/>
</dbReference>
<dbReference type="PANTHER" id="PTHR11469:SF1">
    <property type="entry name" value="GLUCOSE-6-PHOSPHATE ISOMERASE"/>
    <property type="match status" value="1"/>
</dbReference>
<reference evidence="10 11" key="1">
    <citation type="journal article" date="2013" name="Genome Biol. Evol.">
        <title>Comparison of metabolic capacities and inference of gene content evolution in mosquito-associated Spiroplasma diminutum and S. taiwanense.</title>
        <authorList>
            <person name="Lo W.S."/>
            <person name="Ku C."/>
            <person name="Chen L.L."/>
            <person name="Chang T.H."/>
            <person name="Kuo C.H."/>
        </authorList>
    </citation>
    <scope>NUCLEOTIDE SEQUENCE [LARGE SCALE GENOMIC DNA]</scope>
    <source>
        <strain evidence="10">CUAS-1</strain>
    </source>
</reference>
<comment type="function">
    <text evidence="8">Catalyzes the reversible isomerization of glucose-6-phosphate to fructose-6-phosphate.</text>
</comment>
<proteinExistence type="inferred from homology"/>
<evidence type="ECO:0000313" key="11">
    <source>
        <dbReference type="Proteomes" id="UP000014983"/>
    </source>
</evidence>
<dbReference type="InterPro" id="IPR046348">
    <property type="entry name" value="SIS_dom_sf"/>
</dbReference>
<feature type="active site" evidence="8">
    <location>
        <position position="414"/>
    </location>
</feature>
<feature type="active site" description="Proton donor" evidence="8">
    <location>
        <position position="277"/>
    </location>
</feature>